<organism evidence="2 3">
    <name type="scientific">Aldrovandia affinis</name>
    <dbReference type="NCBI Taxonomy" id="143900"/>
    <lineage>
        <taxon>Eukaryota</taxon>
        <taxon>Metazoa</taxon>
        <taxon>Chordata</taxon>
        <taxon>Craniata</taxon>
        <taxon>Vertebrata</taxon>
        <taxon>Euteleostomi</taxon>
        <taxon>Actinopterygii</taxon>
        <taxon>Neopterygii</taxon>
        <taxon>Teleostei</taxon>
        <taxon>Notacanthiformes</taxon>
        <taxon>Halosauridae</taxon>
        <taxon>Aldrovandia</taxon>
    </lineage>
</organism>
<name>A0AAD7WVP8_9TELE</name>
<feature type="region of interest" description="Disordered" evidence="1">
    <location>
        <begin position="1"/>
        <end position="27"/>
    </location>
</feature>
<keyword evidence="3" id="KW-1185">Reference proteome</keyword>
<feature type="region of interest" description="Disordered" evidence="1">
    <location>
        <begin position="176"/>
        <end position="200"/>
    </location>
</feature>
<evidence type="ECO:0000313" key="3">
    <source>
        <dbReference type="Proteomes" id="UP001221898"/>
    </source>
</evidence>
<evidence type="ECO:0000256" key="1">
    <source>
        <dbReference type="SAM" id="MobiDB-lite"/>
    </source>
</evidence>
<dbReference type="EMBL" id="JAINUG010000025">
    <property type="protein sequence ID" value="KAJ8410713.1"/>
    <property type="molecule type" value="Genomic_DNA"/>
</dbReference>
<dbReference type="Proteomes" id="UP001221898">
    <property type="component" value="Unassembled WGS sequence"/>
</dbReference>
<dbReference type="AlphaFoldDB" id="A0AAD7WVP8"/>
<evidence type="ECO:0000313" key="2">
    <source>
        <dbReference type="EMBL" id="KAJ8410713.1"/>
    </source>
</evidence>
<accession>A0AAD7WVP8</accession>
<comment type="caution">
    <text evidence="2">The sequence shown here is derived from an EMBL/GenBank/DDBJ whole genome shotgun (WGS) entry which is preliminary data.</text>
</comment>
<sequence length="200" mass="22106">MSRNQEDEQGNAPTVLEGKNNEAAPSHVTGGKWSLYLPWYNGARWRSYPTVTHTVRKAILLKEIQVSTQCGNLRFNPDARVGPHPWPPKFLSALQWSRGPCEHVQRGGHIPPAPAQKQRAETGETHCVTLSHSGTGRHRGIHPSFLAQCCSSRTRQSHCSTAQHCGAERYGVEHASHWRQPSADGTGHSVTAPGEYSTEY</sequence>
<reference evidence="2" key="1">
    <citation type="journal article" date="2023" name="Science">
        <title>Genome structures resolve the early diversification of teleost fishes.</title>
        <authorList>
            <person name="Parey E."/>
            <person name="Louis A."/>
            <person name="Montfort J."/>
            <person name="Bouchez O."/>
            <person name="Roques C."/>
            <person name="Iampietro C."/>
            <person name="Lluch J."/>
            <person name="Castinel A."/>
            <person name="Donnadieu C."/>
            <person name="Desvignes T."/>
            <person name="Floi Bucao C."/>
            <person name="Jouanno E."/>
            <person name="Wen M."/>
            <person name="Mejri S."/>
            <person name="Dirks R."/>
            <person name="Jansen H."/>
            <person name="Henkel C."/>
            <person name="Chen W.J."/>
            <person name="Zahm M."/>
            <person name="Cabau C."/>
            <person name="Klopp C."/>
            <person name="Thompson A.W."/>
            <person name="Robinson-Rechavi M."/>
            <person name="Braasch I."/>
            <person name="Lecointre G."/>
            <person name="Bobe J."/>
            <person name="Postlethwait J.H."/>
            <person name="Berthelot C."/>
            <person name="Roest Crollius H."/>
            <person name="Guiguen Y."/>
        </authorList>
    </citation>
    <scope>NUCLEOTIDE SEQUENCE</scope>
    <source>
        <strain evidence="2">NC1722</strain>
    </source>
</reference>
<protein>
    <submittedName>
        <fullName evidence="2">Uncharacterized protein</fullName>
    </submittedName>
</protein>
<proteinExistence type="predicted"/>
<gene>
    <name evidence="2" type="ORF">AAFF_G00186700</name>
</gene>